<evidence type="ECO:0000313" key="1">
    <source>
        <dbReference type="EMBL" id="CAG9807210.1"/>
    </source>
</evidence>
<reference evidence="1" key="1">
    <citation type="submission" date="2022-01" db="EMBL/GenBank/DDBJ databases">
        <authorList>
            <person name="King R."/>
        </authorList>
    </citation>
    <scope>NUCLEOTIDE SEQUENCE</scope>
</reference>
<dbReference type="EMBL" id="OU895879">
    <property type="protein sequence ID" value="CAG9807210.1"/>
    <property type="molecule type" value="Genomic_DNA"/>
</dbReference>
<dbReference type="Gene3D" id="1.10.150.280">
    <property type="entry name" value="AF1531-like domain"/>
    <property type="match status" value="1"/>
</dbReference>
<dbReference type="InterPro" id="IPR039150">
    <property type="entry name" value="TEFM"/>
</dbReference>
<dbReference type="GO" id="GO:0042645">
    <property type="term" value="C:mitochondrial nucleoid"/>
    <property type="evidence" value="ECO:0007669"/>
    <property type="project" value="TreeGrafter"/>
</dbReference>
<evidence type="ECO:0000313" key="2">
    <source>
        <dbReference type="Proteomes" id="UP001153620"/>
    </source>
</evidence>
<dbReference type="PANTHER" id="PTHR21053">
    <property type="entry name" value="TRANSCRIPTION ELONGATION FACTOR, MITOCHONDRIAL"/>
    <property type="match status" value="1"/>
</dbReference>
<dbReference type="GO" id="GO:0006392">
    <property type="term" value="P:transcription elongation by mitochondrial RNA polymerase"/>
    <property type="evidence" value="ECO:0007669"/>
    <property type="project" value="InterPro"/>
</dbReference>
<dbReference type="PANTHER" id="PTHR21053:SF2">
    <property type="entry name" value="TRANSCRIPTION ELONGATION FACTOR, MITOCHONDRIAL"/>
    <property type="match status" value="1"/>
</dbReference>
<dbReference type="OrthoDB" id="5949570at2759"/>
<dbReference type="Proteomes" id="UP001153620">
    <property type="component" value="Chromosome 3"/>
</dbReference>
<name>A0A9N9WSD6_9DIPT</name>
<accession>A0A9N9WSD6</accession>
<organism evidence="1 2">
    <name type="scientific">Chironomus riparius</name>
    <dbReference type="NCBI Taxonomy" id="315576"/>
    <lineage>
        <taxon>Eukaryota</taxon>
        <taxon>Metazoa</taxon>
        <taxon>Ecdysozoa</taxon>
        <taxon>Arthropoda</taxon>
        <taxon>Hexapoda</taxon>
        <taxon>Insecta</taxon>
        <taxon>Pterygota</taxon>
        <taxon>Neoptera</taxon>
        <taxon>Endopterygota</taxon>
        <taxon>Diptera</taxon>
        <taxon>Nematocera</taxon>
        <taxon>Chironomoidea</taxon>
        <taxon>Chironomidae</taxon>
        <taxon>Chironominae</taxon>
        <taxon>Chironomus</taxon>
    </lineage>
</organism>
<keyword evidence="2" id="KW-1185">Reference proteome</keyword>
<dbReference type="GO" id="GO:0030337">
    <property type="term" value="F:DNA polymerase processivity factor activity"/>
    <property type="evidence" value="ECO:0007669"/>
    <property type="project" value="TreeGrafter"/>
</dbReference>
<evidence type="ECO:0008006" key="3">
    <source>
        <dbReference type="Google" id="ProtNLM"/>
    </source>
</evidence>
<sequence>MLASLRIFNRLRLFQSSRFLSHAQPANNDLGFKTSYDNDQTSRILKIVNTSSVLELKNYQISHQRIQRILKRREAKGHFESIEDLLEVDGFGIKILEKFCNSIINSKPEENSEGIDNDTLLKPQPESTKRPQFLTPALLEVIRSKVNTVVSFHIDLNYFAWTKFYYDRQANEELEEPKYFIDGWNCYEFAKQEKNLRLTDLIELLVKFNDRIPEADVYTIESLPVAVQAKQPGSALQVNINIQKTQLTAMLSILMASRRSVNKMLASDDCKELNLDTSNVQETPYIDSVYFLRNFLPSRFYKILIGNERVSAANVINEIITYNYTVHNKFDPTFASVNIPEEYREFWKNSNRIHQEYLGSSMLAGLTFLKLCIDRCPGSLERLNSRVKKN</sequence>
<proteinExistence type="predicted"/>
<gene>
    <name evidence="1" type="ORF">CHIRRI_LOCUS10059</name>
</gene>
<dbReference type="SUPFAM" id="SSF47781">
    <property type="entry name" value="RuvA domain 2-like"/>
    <property type="match status" value="1"/>
</dbReference>
<protein>
    <recommendedName>
        <fullName evidence="3">Transcription elongation factor, mitochondrial</fullName>
    </recommendedName>
</protein>
<reference evidence="1" key="2">
    <citation type="submission" date="2022-10" db="EMBL/GenBank/DDBJ databases">
        <authorList>
            <consortium name="ENA_rothamsted_submissions"/>
            <consortium name="culmorum"/>
            <person name="King R."/>
        </authorList>
    </citation>
    <scope>NUCLEOTIDE SEQUENCE</scope>
</reference>
<dbReference type="Pfam" id="PF12836">
    <property type="entry name" value="HHH_3"/>
    <property type="match status" value="1"/>
</dbReference>
<dbReference type="InterPro" id="IPR010994">
    <property type="entry name" value="RuvA_2-like"/>
</dbReference>
<dbReference type="AlphaFoldDB" id="A0A9N9WSD6"/>